<feature type="compositionally biased region" description="Acidic residues" evidence="1">
    <location>
        <begin position="82"/>
        <end position="94"/>
    </location>
</feature>
<dbReference type="AlphaFoldDB" id="A0A803QKS0"/>
<evidence type="ECO:0000256" key="1">
    <source>
        <dbReference type="SAM" id="MobiDB-lite"/>
    </source>
</evidence>
<feature type="region of interest" description="Disordered" evidence="1">
    <location>
        <begin position="1"/>
        <end position="180"/>
    </location>
</feature>
<evidence type="ECO:0000313" key="3">
    <source>
        <dbReference type="Proteomes" id="UP000596661"/>
    </source>
</evidence>
<dbReference type="Proteomes" id="UP000596661">
    <property type="component" value="Unassembled WGS sequence"/>
</dbReference>
<feature type="compositionally biased region" description="Low complexity" evidence="1">
    <location>
        <begin position="102"/>
        <end position="112"/>
    </location>
</feature>
<keyword evidence="3" id="KW-1185">Reference proteome</keyword>
<feature type="compositionally biased region" description="Polar residues" evidence="1">
    <location>
        <begin position="58"/>
        <end position="67"/>
    </location>
</feature>
<dbReference type="EnsemblPlants" id="evm.model.10.1746">
    <property type="protein sequence ID" value="cds.evm.model.10.1746"/>
    <property type="gene ID" value="evm.TU.10.1746"/>
</dbReference>
<accession>A0A803QKS0</accession>
<organism evidence="2 3">
    <name type="scientific">Cannabis sativa</name>
    <name type="common">Hemp</name>
    <name type="synonym">Marijuana</name>
    <dbReference type="NCBI Taxonomy" id="3483"/>
    <lineage>
        <taxon>Eukaryota</taxon>
        <taxon>Viridiplantae</taxon>
        <taxon>Streptophyta</taxon>
        <taxon>Embryophyta</taxon>
        <taxon>Tracheophyta</taxon>
        <taxon>Spermatophyta</taxon>
        <taxon>Magnoliopsida</taxon>
        <taxon>eudicotyledons</taxon>
        <taxon>Gunneridae</taxon>
        <taxon>Pentapetalae</taxon>
        <taxon>rosids</taxon>
        <taxon>fabids</taxon>
        <taxon>Rosales</taxon>
        <taxon>Cannabaceae</taxon>
        <taxon>Cannabis</taxon>
    </lineage>
</organism>
<dbReference type="Gramene" id="evm.model.10.1746">
    <property type="protein sequence ID" value="cds.evm.model.10.1746"/>
    <property type="gene ID" value="evm.TU.10.1746"/>
</dbReference>
<dbReference type="EMBL" id="UZAU01000821">
    <property type="status" value="NOT_ANNOTATED_CDS"/>
    <property type="molecule type" value="Genomic_DNA"/>
</dbReference>
<protein>
    <submittedName>
        <fullName evidence="2">Uncharacterized protein</fullName>
    </submittedName>
</protein>
<sequence length="203" mass="22489">MVATRKIVVDKNPRVNPNVSMSDVNPLPLGHAQPSHVKNGEASETGGGIDEPTKPQKKQAQQENLSQRMEKMMACLRTNLGDLDEDSNENALEEPNDKENIVNPTNVGTPTPTKDKRKQKVGELQTRNALIPLKKSVNATNQPLRTQKATNTSGLGPPSAPQGKVVPNKRFGAKVPKPKRRRNCLSDTINQYDRVEEFFYEDN</sequence>
<name>A0A803QKS0_CANSA</name>
<reference evidence="2" key="1">
    <citation type="submission" date="2021-03" db="UniProtKB">
        <authorList>
            <consortium name="EnsemblPlants"/>
        </authorList>
    </citation>
    <scope>IDENTIFICATION</scope>
</reference>
<proteinExistence type="predicted"/>
<feature type="compositionally biased region" description="Polar residues" evidence="1">
    <location>
        <begin position="137"/>
        <end position="154"/>
    </location>
</feature>
<evidence type="ECO:0000313" key="2">
    <source>
        <dbReference type="EnsemblPlants" id="cds.evm.model.10.1746"/>
    </source>
</evidence>